<dbReference type="InterPro" id="IPR000683">
    <property type="entry name" value="Gfo/Idh/MocA-like_OxRdtase_N"/>
</dbReference>
<dbReference type="AlphaFoldDB" id="A0AAD5TBY7"/>
<dbReference type="PANTHER" id="PTHR42840:SF6">
    <property type="entry name" value="BINDING ROSSMANN FOLD OXIDOREDUCTASE, PUTATIVE (AFU_ORTHOLOGUE AFUA_3G11930)-RELATED"/>
    <property type="match status" value="1"/>
</dbReference>
<accession>A0AAD5TBY7</accession>
<dbReference type="PANTHER" id="PTHR42840">
    <property type="entry name" value="NAD(P)-BINDING ROSSMANN-FOLD SUPERFAMILY PROTEIN-RELATED"/>
    <property type="match status" value="1"/>
</dbReference>
<dbReference type="SUPFAM" id="SSF55347">
    <property type="entry name" value="Glyceraldehyde-3-phosphate dehydrogenase-like, C-terminal domain"/>
    <property type="match status" value="1"/>
</dbReference>
<dbReference type="GO" id="GO:0016491">
    <property type="term" value="F:oxidoreductase activity"/>
    <property type="evidence" value="ECO:0007669"/>
    <property type="project" value="TreeGrafter"/>
</dbReference>
<name>A0AAD5TBY7_9FUNG</name>
<dbReference type="Proteomes" id="UP001211907">
    <property type="component" value="Unassembled WGS sequence"/>
</dbReference>
<dbReference type="Pfam" id="PF01408">
    <property type="entry name" value="GFO_IDH_MocA"/>
    <property type="match status" value="1"/>
</dbReference>
<dbReference type="InterPro" id="IPR036291">
    <property type="entry name" value="NAD(P)-bd_dom_sf"/>
</dbReference>
<reference evidence="2" key="1">
    <citation type="submission" date="2020-05" db="EMBL/GenBank/DDBJ databases">
        <title>Phylogenomic resolution of chytrid fungi.</title>
        <authorList>
            <person name="Stajich J.E."/>
            <person name="Amses K."/>
            <person name="Simmons R."/>
            <person name="Seto K."/>
            <person name="Myers J."/>
            <person name="Bonds A."/>
            <person name="Quandt C.A."/>
            <person name="Barry K."/>
            <person name="Liu P."/>
            <person name="Grigoriev I."/>
            <person name="Longcore J.E."/>
            <person name="James T.Y."/>
        </authorList>
    </citation>
    <scope>NUCLEOTIDE SEQUENCE</scope>
    <source>
        <strain evidence="2">JEL0513</strain>
    </source>
</reference>
<feature type="domain" description="Gfo/Idh/MocA-like oxidoreductase N-terminal" evidence="1">
    <location>
        <begin position="102"/>
        <end position="164"/>
    </location>
</feature>
<organism evidence="2 3">
    <name type="scientific">Physocladia obscura</name>
    <dbReference type="NCBI Taxonomy" id="109957"/>
    <lineage>
        <taxon>Eukaryota</taxon>
        <taxon>Fungi</taxon>
        <taxon>Fungi incertae sedis</taxon>
        <taxon>Chytridiomycota</taxon>
        <taxon>Chytridiomycota incertae sedis</taxon>
        <taxon>Chytridiomycetes</taxon>
        <taxon>Chytridiales</taxon>
        <taxon>Chytriomycetaceae</taxon>
        <taxon>Physocladia</taxon>
    </lineage>
</organism>
<dbReference type="GO" id="GO:0005737">
    <property type="term" value="C:cytoplasm"/>
    <property type="evidence" value="ECO:0007669"/>
    <property type="project" value="TreeGrafter"/>
</dbReference>
<proteinExistence type="predicted"/>
<evidence type="ECO:0000259" key="1">
    <source>
        <dbReference type="Pfam" id="PF01408"/>
    </source>
</evidence>
<dbReference type="GO" id="GO:0000166">
    <property type="term" value="F:nucleotide binding"/>
    <property type="evidence" value="ECO:0007669"/>
    <property type="project" value="InterPro"/>
</dbReference>
<dbReference type="GO" id="GO:0006740">
    <property type="term" value="P:NADPH regeneration"/>
    <property type="evidence" value="ECO:0007669"/>
    <property type="project" value="TreeGrafter"/>
</dbReference>
<dbReference type="Gene3D" id="3.30.360.10">
    <property type="entry name" value="Dihydrodipicolinate Reductase, domain 2"/>
    <property type="match status" value="1"/>
</dbReference>
<sequence>MASFDPVNVLLVGTGEYTTGYVHNGASTSDKSLGVVALVMFDLRSRKKVDWIGMVGTTGTKNAGIRKHLADGIGSKYVGLDTTAQLYPDDNVAREPESYKTAIDLLKPGDAVAIFTPDDTHFSIALYAIEHGLHVIIAKPAVKTVEEHRTLVEAADRKGVLAVVELHKRFDPIYADAREKIRTLGDFSHYNAYMSQPKQQLETFKSWAGKSSDISYYLNSHHIDLLTWSQQGRSVPISVVASAATGVATSEKFGCVAGTEDTITLMVTFKNIESGNLGNALFTSSWIAPKAEVHSQQRFFYMGHAGEIRVDQAHRGYEAATDERGFFQNNPLFLRYQPDPLGRYAGQGTYGHISFERWIDAVLAVRSGSNTPADFESSLPTVKSTLVVTQILEAGRKSLDLGGVKVDI</sequence>
<dbReference type="SUPFAM" id="SSF51735">
    <property type="entry name" value="NAD(P)-binding Rossmann-fold domains"/>
    <property type="match status" value="1"/>
</dbReference>
<protein>
    <recommendedName>
        <fullName evidence="1">Gfo/Idh/MocA-like oxidoreductase N-terminal domain-containing protein</fullName>
    </recommendedName>
</protein>
<dbReference type="EMBL" id="JADGJH010000237">
    <property type="protein sequence ID" value="KAJ3132822.1"/>
    <property type="molecule type" value="Genomic_DNA"/>
</dbReference>
<gene>
    <name evidence="2" type="ORF">HK100_004960</name>
</gene>
<evidence type="ECO:0000313" key="2">
    <source>
        <dbReference type="EMBL" id="KAJ3132822.1"/>
    </source>
</evidence>
<comment type="caution">
    <text evidence="2">The sequence shown here is derived from an EMBL/GenBank/DDBJ whole genome shotgun (WGS) entry which is preliminary data.</text>
</comment>
<evidence type="ECO:0000313" key="3">
    <source>
        <dbReference type="Proteomes" id="UP001211907"/>
    </source>
</evidence>
<keyword evidence="3" id="KW-1185">Reference proteome</keyword>
<dbReference type="Gene3D" id="3.40.50.720">
    <property type="entry name" value="NAD(P)-binding Rossmann-like Domain"/>
    <property type="match status" value="1"/>
</dbReference>